<sequence>MLRRLHSSTLRIFGKPQRTTPPCLSVWIELNCPAATNRKFGICGRRIIGPITTGTCDDLTDKVTHIIDDGPHKNHYFTLHESRTCLLMWKLFIHIFEVLHQTSTSSSDHISE</sequence>
<gene>
    <name evidence="1" type="ORF">AVEN_178766_1</name>
</gene>
<dbReference type="AlphaFoldDB" id="A0A4Y2H7X1"/>
<protein>
    <submittedName>
        <fullName evidence="1">Uncharacterized protein</fullName>
    </submittedName>
</protein>
<evidence type="ECO:0000313" key="2">
    <source>
        <dbReference type="Proteomes" id="UP000499080"/>
    </source>
</evidence>
<name>A0A4Y2H7X1_ARAVE</name>
<keyword evidence="2" id="KW-1185">Reference proteome</keyword>
<proteinExistence type="predicted"/>
<organism evidence="1 2">
    <name type="scientific">Araneus ventricosus</name>
    <name type="common">Orbweaver spider</name>
    <name type="synonym">Epeira ventricosa</name>
    <dbReference type="NCBI Taxonomy" id="182803"/>
    <lineage>
        <taxon>Eukaryota</taxon>
        <taxon>Metazoa</taxon>
        <taxon>Ecdysozoa</taxon>
        <taxon>Arthropoda</taxon>
        <taxon>Chelicerata</taxon>
        <taxon>Arachnida</taxon>
        <taxon>Araneae</taxon>
        <taxon>Araneomorphae</taxon>
        <taxon>Entelegynae</taxon>
        <taxon>Araneoidea</taxon>
        <taxon>Araneidae</taxon>
        <taxon>Araneus</taxon>
    </lineage>
</organism>
<dbReference type="EMBL" id="BGPR01001779">
    <property type="protein sequence ID" value="GBM61677.1"/>
    <property type="molecule type" value="Genomic_DNA"/>
</dbReference>
<evidence type="ECO:0000313" key="1">
    <source>
        <dbReference type="EMBL" id="GBM61677.1"/>
    </source>
</evidence>
<accession>A0A4Y2H7X1</accession>
<comment type="caution">
    <text evidence="1">The sequence shown here is derived from an EMBL/GenBank/DDBJ whole genome shotgun (WGS) entry which is preliminary data.</text>
</comment>
<reference evidence="1 2" key="1">
    <citation type="journal article" date="2019" name="Sci. Rep.">
        <title>Orb-weaving spider Araneus ventricosus genome elucidates the spidroin gene catalogue.</title>
        <authorList>
            <person name="Kono N."/>
            <person name="Nakamura H."/>
            <person name="Ohtoshi R."/>
            <person name="Moran D.A.P."/>
            <person name="Shinohara A."/>
            <person name="Yoshida Y."/>
            <person name="Fujiwara M."/>
            <person name="Mori M."/>
            <person name="Tomita M."/>
            <person name="Arakawa K."/>
        </authorList>
    </citation>
    <scope>NUCLEOTIDE SEQUENCE [LARGE SCALE GENOMIC DNA]</scope>
</reference>
<dbReference type="Proteomes" id="UP000499080">
    <property type="component" value="Unassembled WGS sequence"/>
</dbReference>